<reference evidence="5 6" key="1">
    <citation type="journal article" date="2015" name="Genome Announc.">
        <title>Draft Genome Sequence of Filamentous Marine Cyanobacterium Lyngbya confervoides Strain BDU141951.</title>
        <authorList>
            <person name="Chandrababunaidu M.M."/>
            <person name="Sen D."/>
            <person name="Tripathy S."/>
        </authorList>
    </citation>
    <scope>NUCLEOTIDE SEQUENCE [LARGE SCALE GENOMIC DNA]</scope>
    <source>
        <strain evidence="5 6">BDU141951</strain>
    </source>
</reference>
<dbReference type="Proteomes" id="UP000031561">
    <property type="component" value="Unassembled WGS sequence"/>
</dbReference>
<dbReference type="NCBIfam" id="TIGR00539">
    <property type="entry name" value="hemN_rel"/>
    <property type="match status" value="1"/>
</dbReference>
<dbReference type="PROSITE" id="PS51918">
    <property type="entry name" value="RADICAL_SAM"/>
    <property type="match status" value="1"/>
</dbReference>
<dbReference type="InterPro" id="IPR010723">
    <property type="entry name" value="HemN_C"/>
</dbReference>
<dbReference type="SUPFAM" id="SSF102114">
    <property type="entry name" value="Radical SAM enzymes"/>
    <property type="match status" value="1"/>
</dbReference>
<proteinExistence type="inferred from homology"/>
<dbReference type="InterPro" id="IPR004559">
    <property type="entry name" value="HemW-like"/>
</dbReference>
<comment type="caution">
    <text evidence="5">The sequence shown here is derived from an EMBL/GenBank/DDBJ whole genome shotgun (WGS) entry which is preliminary data.</text>
</comment>
<comment type="function">
    <text evidence="3">Probably acts as a heme chaperone, transferring heme to an unknown acceptor. Binds one molecule of heme per monomer, possibly covalently. Binds 1 [4Fe-4S] cluster. The cluster is coordinated with 3 cysteines and an exchangeable S-adenosyl-L-methionine.</text>
</comment>
<gene>
    <name evidence="5" type="primary">hemW</name>
    <name evidence="5" type="ORF">QQ91_0006060</name>
</gene>
<keyword evidence="3" id="KW-0949">S-adenosyl-L-methionine</keyword>
<dbReference type="PANTHER" id="PTHR13932:SF5">
    <property type="entry name" value="RADICAL S-ADENOSYL METHIONINE DOMAIN-CONTAINING PROTEIN 1, MITOCHONDRIAL"/>
    <property type="match status" value="1"/>
</dbReference>
<feature type="domain" description="Radical SAM core" evidence="4">
    <location>
        <begin position="1"/>
        <end position="238"/>
    </location>
</feature>
<dbReference type="Gene3D" id="3.30.750.200">
    <property type="match status" value="1"/>
</dbReference>
<dbReference type="InterPro" id="IPR007197">
    <property type="entry name" value="rSAM"/>
</dbReference>
<keyword evidence="3" id="KW-0479">Metal-binding</keyword>
<protein>
    <recommendedName>
        <fullName evidence="2 3">Heme chaperone HemW</fullName>
    </recommendedName>
</protein>
<dbReference type="InterPro" id="IPR034505">
    <property type="entry name" value="Coproporphyrinogen-III_oxidase"/>
</dbReference>
<dbReference type="SFLD" id="SFLDF00288">
    <property type="entry name" value="HemN-like__clustered_with_nucl"/>
    <property type="match status" value="1"/>
</dbReference>
<dbReference type="GO" id="GO:0046872">
    <property type="term" value="F:metal ion binding"/>
    <property type="evidence" value="ECO:0007669"/>
    <property type="project" value="UniProtKB-UniRule"/>
</dbReference>
<dbReference type="PANTHER" id="PTHR13932">
    <property type="entry name" value="COPROPORPHYRINIGEN III OXIDASE"/>
    <property type="match status" value="1"/>
</dbReference>
<dbReference type="EMBL" id="JTHE03000038">
    <property type="protein sequence ID" value="MCM1982392.1"/>
    <property type="molecule type" value="Genomic_DNA"/>
</dbReference>
<dbReference type="SFLD" id="SFLDS00029">
    <property type="entry name" value="Radical_SAM"/>
    <property type="match status" value="1"/>
</dbReference>
<organism evidence="5 6">
    <name type="scientific">Lyngbya confervoides BDU141951</name>
    <dbReference type="NCBI Taxonomy" id="1574623"/>
    <lineage>
        <taxon>Bacteria</taxon>
        <taxon>Bacillati</taxon>
        <taxon>Cyanobacteriota</taxon>
        <taxon>Cyanophyceae</taxon>
        <taxon>Oscillatoriophycideae</taxon>
        <taxon>Oscillatoriales</taxon>
        <taxon>Microcoleaceae</taxon>
        <taxon>Lyngbya</taxon>
    </lineage>
</organism>
<dbReference type="AlphaFoldDB" id="A0ABD4T2D3"/>
<dbReference type="SFLD" id="SFLDG01082">
    <property type="entry name" value="B12-binding_domain_containing"/>
    <property type="match status" value="1"/>
</dbReference>
<keyword evidence="3" id="KW-0143">Chaperone</keyword>
<evidence type="ECO:0000256" key="2">
    <source>
        <dbReference type="ARBA" id="ARBA00017228"/>
    </source>
</evidence>
<evidence type="ECO:0000256" key="3">
    <source>
        <dbReference type="RuleBase" id="RU364116"/>
    </source>
</evidence>
<sequence length="403" mass="44768">MRQAAYLHLPFCRRRCFYCDFPISVVGDRARGETSGTITDYVHWLCREIQATPHDGASLHSVFLGGGTPSLLSPDQVERILITLDQRMGIASGAEISMEMDPGTFTLAQLRSLQAAGINRVSLGVQAFQEDLLAACGRSHRRSDIEAAATWISQAQVANWSLDLISGLPGQTLAQWEESLNCAIALGPTHLSCYDLVLEPPTVFAKREAAGQLKLPPQEETAMMYRLACDQLPAAGFQHYEISNYARSGYQCRHNLTYWRNQSFYGFGMGASSYHDQRRVARPNRRVDYYAWVEGLEQQPATYFQTVPPLSWRDRLFETLMVGLRLTAGIDITALAQEFGESALAPVVHQLRSFVAQGWVVLDAEGGQVRRLRLTDPEGLLYSNQVLVSILETLEAPPLPTSG</sequence>
<keyword evidence="3" id="KW-0408">Iron</keyword>
<evidence type="ECO:0000259" key="4">
    <source>
        <dbReference type="PROSITE" id="PS51918"/>
    </source>
</evidence>
<name>A0ABD4T2D3_9CYAN</name>
<dbReference type="GO" id="GO:0005737">
    <property type="term" value="C:cytoplasm"/>
    <property type="evidence" value="ECO:0007669"/>
    <property type="project" value="UniProtKB-SubCell"/>
</dbReference>
<keyword evidence="3" id="KW-0963">Cytoplasm</keyword>
<keyword evidence="3" id="KW-0349">Heme</keyword>
<dbReference type="SFLD" id="SFLDF00562">
    <property type="entry name" value="HemN-like__clustered_with_heat"/>
    <property type="match status" value="1"/>
</dbReference>
<dbReference type="SMART" id="SM00729">
    <property type="entry name" value="Elp3"/>
    <property type="match status" value="1"/>
</dbReference>
<evidence type="ECO:0000313" key="5">
    <source>
        <dbReference type="EMBL" id="MCM1982392.1"/>
    </source>
</evidence>
<keyword evidence="3" id="KW-0004">4Fe-4S</keyword>
<dbReference type="SFLD" id="SFLDG01065">
    <property type="entry name" value="anaerobic_coproporphyrinogen-I"/>
    <property type="match status" value="1"/>
</dbReference>
<dbReference type="CDD" id="cd01335">
    <property type="entry name" value="Radical_SAM"/>
    <property type="match status" value="1"/>
</dbReference>
<dbReference type="Pfam" id="PF04055">
    <property type="entry name" value="Radical_SAM"/>
    <property type="match status" value="1"/>
</dbReference>
<dbReference type="InterPro" id="IPR058240">
    <property type="entry name" value="rSAM_sf"/>
</dbReference>
<dbReference type="RefSeq" id="WP_166281099.1">
    <property type="nucleotide sequence ID" value="NZ_JTHE03000038.1"/>
</dbReference>
<dbReference type="GO" id="GO:0051539">
    <property type="term" value="F:4 iron, 4 sulfur cluster binding"/>
    <property type="evidence" value="ECO:0007669"/>
    <property type="project" value="UniProtKB-UniRule"/>
</dbReference>
<keyword evidence="6" id="KW-1185">Reference proteome</keyword>
<comment type="subcellular location">
    <subcellularLocation>
        <location evidence="3">Cytoplasm</location>
    </subcellularLocation>
</comment>
<dbReference type="InterPro" id="IPR006638">
    <property type="entry name" value="Elp3/MiaA/NifB-like_rSAM"/>
</dbReference>
<keyword evidence="3" id="KW-0411">Iron-sulfur</keyword>
<accession>A0ABD4T2D3</accession>
<dbReference type="Pfam" id="PF06969">
    <property type="entry name" value="HemN_C"/>
    <property type="match status" value="1"/>
</dbReference>
<evidence type="ECO:0000256" key="1">
    <source>
        <dbReference type="ARBA" id="ARBA00006100"/>
    </source>
</evidence>
<evidence type="ECO:0000313" key="6">
    <source>
        <dbReference type="Proteomes" id="UP000031561"/>
    </source>
</evidence>
<comment type="similarity">
    <text evidence="1">Belongs to the anaerobic coproporphyrinogen-III oxidase family. HemW subfamily.</text>
</comment>